<protein>
    <submittedName>
        <fullName evidence="2">Uncharacterized protein</fullName>
    </submittedName>
</protein>
<reference evidence="3 4" key="1">
    <citation type="submission" date="2020-04" db="EMBL/GenBank/DDBJ databases">
        <title>Acinetobacter Taxon 24.</title>
        <authorList>
            <person name="Nemec A."/>
            <person name="Radolfova-Krizova L."/>
            <person name="Higgins P.G."/>
            <person name="Spanelova P."/>
        </authorList>
    </citation>
    <scope>NUCLEOTIDE SEQUENCE [LARGE SCALE GENOMIC DNA]</scope>
    <source>
        <strain evidence="1 3">ANC 4280</strain>
        <strain evidence="2 4">ANC 5380</strain>
    </source>
</reference>
<dbReference type="EMBL" id="JABERL010000001">
    <property type="protein sequence ID" value="NNH76242.1"/>
    <property type="molecule type" value="Genomic_DNA"/>
</dbReference>
<dbReference type="AlphaFoldDB" id="A0A7Y2RCP6"/>
<evidence type="ECO:0000313" key="3">
    <source>
        <dbReference type="Proteomes" id="UP000532147"/>
    </source>
</evidence>
<gene>
    <name evidence="1" type="ORF">HLH11_12120</name>
    <name evidence="2" type="ORF">HLH17_00750</name>
</gene>
<evidence type="ECO:0000313" key="4">
    <source>
        <dbReference type="Proteomes" id="UP000569202"/>
    </source>
</evidence>
<evidence type="ECO:0000313" key="1">
    <source>
        <dbReference type="EMBL" id="NNH39366.1"/>
    </source>
</evidence>
<proteinExistence type="predicted"/>
<evidence type="ECO:0000313" key="2">
    <source>
        <dbReference type="EMBL" id="NNH76242.1"/>
    </source>
</evidence>
<name>A0A7Y2RCP6_9GAMM</name>
<sequence length="170" mass="19850">MDAELHKKTIINTHIEKTCEVIIQHLKNIILFQSQVNQCWGYHSRFMEPLLHPEDRLIYKGISKNLVDNKELVRRKEHIVPMGFLLNELWKLIKEAQYTDQELVKILKRNLGIAYITQDEAKRLDGKVSGLKSSMPEGWRLEEDDPIDRLRAVGIILVDDHDNEVATLKD</sequence>
<organism evidence="2 4">
    <name type="scientific">Acinetobacter terrae</name>
    <dbReference type="NCBI Taxonomy" id="2731247"/>
    <lineage>
        <taxon>Bacteria</taxon>
        <taxon>Pseudomonadati</taxon>
        <taxon>Pseudomonadota</taxon>
        <taxon>Gammaproteobacteria</taxon>
        <taxon>Moraxellales</taxon>
        <taxon>Moraxellaceae</taxon>
        <taxon>Acinetobacter</taxon>
        <taxon>Acinetobacter Taxon 24</taxon>
    </lineage>
</organism>
<comment type="caution">
    <text evidence="2">The sequence shown here is derived from an EMBL/GenBank/DDBJ whole genome shotgun (WGS) entry which is preliminary data.</text>
</comment>
<dbReference type="EMBL" id="JABERH010000029">
    <property type="protein sequence ID" value="NNH39366.1"/>
    <property type="molecule type" value="Genomic_DNA"/>
</dbReference>
<dbReference type="Proteomes" id="UP000532147">
    <property type="component" value="Unassembled WGS sequence"/>
</dbReference>
<dbReference type="Proteomes" id="UP000569202">
    <property type="component" value="Unassembled WGS sequence"/>
</dbReference>
<accession>A0A7Y2RCP6</accession>